<dbReference type="PANTHER" id="PTHR30151:SF0">
    <property type="entry name" value="ABC TRANSPORTER PERMEASE PROTEIN MJ0413-RELATED"/>
    <property type="match status" value="1"/>
</dbReference>
<evidence type="ECO:0000256" key="4">
    <source>
        <dbReference type="ARBA" id="ARBA00022692"/>
    </source>
</evidence>
<name>A0ABP7WES8_9ACTN</name>
<evidence type="ECO:0000256" key="2">
    <source>
        <dbReference type="ARBA" id="ARBA00022448"/>
    </source>
</evidence>
<keyword evidence="2 7" id="KW-0813">Transport</keyword>
<evidence type="ECO:0000256" key="5">
    <source>
        <dbReference type="ARBA" id="ARBA00022989"/>
    </source>
</evidence>
<evidence type="ECO:0000313" key="10">
    <source>
        <dbReference type="Proteomes" id="UP001500683"/>
    </source>
</evidence>
<evidence type="ECO:0000256" key="3">
    <source>
        <dbReference type="ARBA" id="ARBA00022475"/>
    </source>
</evidence>
<keyword evidence="3" id="KW-1003">Cell membrane</keyword>
<dbReference type="EMBL" id="BAAAZG010000041">
    <property type="protein sequence ID" value="GAA4087544.1"/>
    <property type="molecule type" value="Genomic_DNA"/>
</dbReference>
<evidence type="ECO:0000256" key="7">
    <source>
        <dbReference type="RuleBase" id="RU363032"/>
    </source>
</evidence>
<feature type="domain" description="ABC transmembrane type-1" evidence="8">
    <location>
        <begin position="76"/>
        <end position="260"/>
    </location>
</feature>
<dbReference type="InterPro" id="IPR035906">
    <property type="entry name" value="MetI-like_sf"/>
</dbReference>
<dbReference type="PROSITE" id="PS50928">
    <property type="entry name" value="ABC_TM1"/>
    <property type="match status" value="1"/>
</dbReference>
<dbReference type="Proteomes" id="UP001500683">
    <property type="component" value="Unassembled WGS sequence"/>
</dbReference>
<feature type="transmembrane region" description="Helical" evidence="7">
    <location>
        <begin position="113"/>
        <end position="135"/>
    </location>
</feature>
<evidence type="ECO:0000256" key="1">
    <source>
        <dbReference type="ARBA" id="ARBA00004651"/>
    </source>
</evidence>
<feature type="transmembrane region" description="Helical" evidence="7">
    <location>
        <begin position="80"/>
        <end position="101"/>
    </location>
</feature>
<evidence type="ECO:0000313" key="9">
    <source>
        <dbReference type="EMBL" id="GAA4087544.1"/>
    </source>
</evidence>
<comment type="subcellular location">
    <subcellularLocation>
        <location evidence="1 7">Cell membrane</location>
        <topology evidence="1 7">Multi-pass membrane protein</topology>
    </subcellularLocation>
</comment>
<comment type="caution">
    <text evidence="9">The sequence shown here is derived from an EMBL/GenBank/DDBJ whole genome shotgun (WGS) entry which is preliminary data.</text>
</comment>
<sequence>MTYVAWLRPSAVRRRGPSAGRGADLGLKAAGVAAVLVLAELCTRGGLLPARWFPNASDIYIEFLRLAGGRPLWTEIGRSLLGWAAGLGLGALLAVPTGMALGASPTAYRLARVVIEFCRPVPPVALIPLAVLVYGTGTQTKVFLVAFAVFWPLLFQTVYGVRDVDPVASDTARSYGLGTLARFRTVVLPSATPYIATGLRIASSIALILTVTEELVVGTPGLGRAIIVAQSADNATRMYALIIATGLLGWALNAAFQTLERRVLRWHPAQRKGGEAAR</sequence>
<comment type="similarity">
    <text evidence="7">Belongs to the binding-protein-dependent transport system permease family.</text>
</comment>
<protein>
    <recommendedName>
        <fullName evidence="8">ABC transmembrane type-1 domain-containing protein</fullName>
    </recommendedName>
</protein>
<keyword evidence="6 7" id="KW-0472">Membrane</keyword>
<feature type="transmembrane region" description="Helical" evidence="7">
    <location>
        <begin position="238"/>
        <end position="256"/>
    </location>
</feature>
<organism evidence="9 10">
    <name type="scientific">Actinomadura miaoliensis</name>
    <dbReference type="NCBI Taxonomy" id="430685"/>
    <lineage>
        <taxon>Bacteria</taxon>
        <taxon>Bacillati</taxon>
        <taxon>Actinomycetota</taxon>
        <taxon>Actinomycetes</taxon>
        <taxon>Streptosporangiales</taxon>
        <taxon>Thermomonosporaceae</taxon>
        <taxon>Actinomadura</taxon>
    </lineage>
</organism>
<evidence type="ECO:0000256" key="6">
    <source>
        <dbReference type="ARBA" id="ARBA00023136"/>
    </source>
</evidence>
<feature type="transmembrane region" description="Helical" evidence="7">
    <location>
        <begin position="142"/>
        <end position="161"/>
    </location>
</feature>
<dbReference type="PANTHER" id="PTHR30151">
    <property type="entry name" value="ALKANE SULFONATE ABC TRANSPORTER-RELATED, MEMBRANE SUBUNIT"/>
    <property type="match status" value="1"/>
</dbReference>
<keyword evidence="10" id="KW-1185">Reference proteome</keyword>
<keyword evidence="5 7" id="KW-1133">Transmembrane helix</keyword>
<reference evidence="10" key="1">
    <citation type="journal article" date="2019" name="Int. J. Syst. Evol. Microbiol.">
        <title>The Global Catalogue of Microorganisms (GCM) 10K type strain sequencing project: providing services to taxonomists for standard genome sequencing and annotation.</title>
        <authorList>
            <consortium name="The Broad Institute Genomics Platform"/>
            <consortium name="The Broad Institute Genome Sequencing Center for Infectious Disease"/>
            <person name="Wu L."/>
            <person name="Ma J."/>
        </authorList>
    </citation>
    <scope>NUCLEOTIDE SEQUENCE [LARGE SCALE GENOMIC DNA]</scope>
    <source>
        <strain evidence="10">JCM 16702</strain>
    </source>
</reference>
<dbReference type="Pfam" id="PF00528">
    <property type="entry name" value="BPD_transp_1"/>
    <property type="match status" value="1"/>
</dbReference>
<accession>A0ABP7WES8</accession>
<keyword evidence="4 7" id="KW-0812">Transmembrane</keyword>
<dbReference type="RefSeq" id="WP_344953066.1">
    <property type="nucleotide sequence ID" value="NZ_BAAAZG010000041.1"/>
</dbReference>
<dbReference type="InterPro" id="IPR000515">
    <property type="entry name" value="MetI-like"/>
</dbReference>
<proteinExistence type="inferred from homology"/>
<dbReference type="Gene3D" id="1.10.3720.10">
    <property type="entry name" value="MetI-like"/>
    <property type="match status" value="1"/>
</dbReference>
<evidence type="ECO:0000259" key="8">
    <source>
        <dbReference type="PROSITE" id="PS50928"/>
    </source>
</evidence>
<dbReference type="CDD" id="cd06261">
    <property type="entry name" value="TM_PBP2"/>
    <property type="match status" value="1"/>
</dbReference>
<dbReference type="SUPFAM" id="SSF161098">
    <property type="entry name" value="MetI-like"/>
    <property type="match status" value="1"/>
</dbReference>
<gene>
    <name evidence="9" type="ORF">GCM10022214_54780</name>
</gene>